<evidence type="ECO:0000256" key="1">
    <source>
        <dbReference type="SAM" id="Phobius"/>
    </source>
</evidence>
<evidence type="ECO:0000313" key="3">
    <source>
        <dbReference type="EMBL" id="UEL49452.1"/>
    </source>
</evidence>
<sequence length="421" mass="47938">MKIDDKEIEKLLENFDGENINVPDELEEKLNIKLKELKPNKKYKKCIYALVASILVVCVSYGTIPSFRTFGDTVFKYIFGDIGVENAVNFGYVGSKKQNIKIGDYNIRIENMYIDNLRISFDAIIENDVKNMSGRSVLYVEGLKSNEITINNGGFNRENKELKANVLIIGDGVGEIIKNKNELEVELKLVKYNNTKDEILGKSKMTIEIPKEMKTSENIEINKSIKEKNLNFNIEKIEASPTMMYLYTSGKVKGIGNIQGIYNFKIISDNGELYKENIALAGMGHKDGYKQSIVPSVYYDKSKTLNLKAEGVLVDANKKIKIELNDDYPKVIDYFGTKVTIKEVKYRNNRLVVEVLNNDDIAYMGVSYIDKDSTIEGYYSDSIHGLIFDIDKRDSYDLDLGIILKYKIPINVEVENTLIKK</sequence>
<dbReference type="EMBL" id="CP081135">
    <property type="protein sequence ID" value="UEL49452.1"/>
    <property type="molecule type" value="Genomic_DNA"/>
</dbReference>
<keyword evidence="1" id="KW-0472">Membrane</keyword>
<dbReference type="Proteomes" id="UP001198983">
    <property type="component" value="Chromosome"/>
</dbReference>
<feature type="transmembrane region" description="Helical" evidence="1">
    <location>
        <begin position="46"/>
        <end position="64"/>
    </location>
</feature>
<evidence type="ECO:0000313" key="4">
    <source>
        <dbReference type="Proteomes" id="UP001198983"/>
    </source>
</evidence>
<dbReference type="Pfam" id="PF18705">
    <property type="entry name" value="DUF5643"/>
    <property type="match status" value="1"/>
</dbReference>
<dbReference type="KEGG" id="tem:JW646_08405"/>
<gene>
    <name evidence="3" type="ORF">JW646_08405</name>
</gene>
<keyword evidence="1" id="KW-1133">Transmembrane helix</keyword>
<name>A0AAX2ZMA8_9FIRM</name>
<protein>
    <recommendedName>
        <fullName evidence="2">DUF5643 domain-containing protein</fullName>
    </recommendedName>
</protein>
<dbReference type="RefSeq" id="WP_228417274.1">
    <property type="nucleotide sequence ID" value="NZ_CP081135.1"/>
</dbReference>
<reference evidence="3 4" key="1">
    <citation type="journal article" date="2023" name="Int. J. Syst. Evol. Microbiol.">
        <title>Terrisporobacter hibernicus sp. nov., isolated from bovine faeces in Northern Ireland.</title>
        <authorList>
            <person name="Mitchell M."/>
            <person name="Nguyen S.V."/>
            <person name="Connor M."/>
            <person name="Fairley D.J."/>
            <person name="Donoghue O."/>
            <person name="Marshall H."/>
            <person name="Koolman L."/>
            <person name="McMullan G."/>
            <person name="Schaffer K.E."/>
            <person name="McGrath J.W."/>
            <person name="Fanning S."/>
        </authorList>
    </citation>
    <scope>NUCLEOTIDE SEQUENCE [LARGE SCALE GENOMIC DNA]</scope>
    <source>
        <strain evidence="3 4">MCA3</strain>
    </source>
</reference>
<accession>A0AAX2ZMA8</accession>
<feature type="domain" description="DUF5643" evidence="2">
    <location>
        <begin position="217"/>
        <end position="324"/>
    </location>
</feature>
<organism evidence="3 4">
    <name type="scientific">Terrisporobacter hibernicus</name>
    <dbReference type="NCBI Taxonomy" id="2813371"/>
    <lineage>
        <taxon>Bacteria</taxon>
        <taxon>Bacillati</taxon>
        <taxon>Bacillota</taxon>
        <taxon>Clostridia</taxon>
        <taxon>Peptostreptococcales</taxon>
        <taxon>Peptostreptococcaceae</taxon>
        <taxon>Terrisporobacter</taxon>
    </lineage>
</organism>
<dbReference type="AlphaFoldDB" id="A0AAX2ZMA8"/>
<keyword evidence="1" id="KW-0812">Transmembrane</keyword>
<dbReference type="InterPro" id="IPR040680">
    <property type="entry name" value="DUF5643"/>
</dbReference>
<evidence type="ECO:0000259" key="2">
    <source>
        <dbReference type="Pfam" id="PF18705"/>
    </source>
</evidence>
<keyword evidence="4" id="KW-1185">Reference proteome</keyword>
<proteinExistence type="predicted"/>